<dbReference type="InterPro" id="IPR003010">
    <property type="entry name" value="C-N_Hydrolase"/>
</dbReference>
<dbReference type="EMBL" id="WTYR01000001">
    <property type="protein sequence ID" value="MXP09522.1"/>
    <property type="molecule type" value="Genomic_DNA"/>
</dbReference>
<comment type="similarity">
    <text evidence="1">Belongs to the carbon-nitrogen hydrolase superfamily. NIT1/NIT2 family.</text>
</comment>
<dbReference type="Proteomes" id="UP000429229">
    <property type="component" value="Unassembled WGS sequence"/>
</dbReference>
<organism evidence="4 5">
    <name type="scientific">Alteriqipengyuania halimionae</name>
    <dbReference type="NCBI Taxonomy" id="1926630"/>
    <lineage>
        <taxon>Bacteria</taxon>
        <taxon>Pseudomonadati</taxon>
        <taxon>Pseudomonadota</taxon>
        <taxon>Alphaproteobacteria</taxon>
        <taxon>Sphingomonadales</taxon>
        <taxon>Erythrobacteraceae</taxon>
        <taxon>Alteriqipengyuania</taxon>
    </lineage>
</organism>
<sequence>MRSGIDPRANLAVMQQAVRDAAEGGAEILFTPEMSGLLDRDRARASHAISREEDDVVLAGMRHAAREHGIWVTIGSLAIEKVVDDPGKRRWANRAFVIDSDGAVDARYDKLHLFDVELGGDDDWRESSAYDAGEGVEVVDTPVGRLGLSICYDLRFPALYDALGRAGCDVIAIPAAFTAPTGDAHWHVLQRARAIEGSAYVVAAAQCGRHEDGRRTYGHSLVVDPWGDTVLDMGGDDIGIAFADLHPKRIAEVRAKLPSLANRRQLPNSGTA</sequence>
<proteinExistence type="inferred from homology"/>
<evidence type="ECO:0000259" key="3">
    <source>
        <dbReference type="PROSITE" id="PS50263"/>
    </source>
</evidence>
<dbReference type="CDD" id="cd07572">
    <property type="entry name" value="nit"/>
    <property type="match status" value="1"/>
</dbReference>
<keyword evidence="2 4" id="KW-0378">Hydrolase</keyword>
<dbReference type="PANTHER" id="PTHR23088:SF27">
    <property type="entry name" value="DEAMINATED GLUTATHIONE AMIDASE"/>
    <property type="match status" value="1"/>
</dbReference>
<dbReference type="AlphaFoldDB" id="A0A6I4U508"/>
<reference evidence="4 5" key="1">
    <citation type="submission" date="2019-12" db="EMBL/GenBank/DDBJ databases">
        <title>Genomic-based taxomic classification of the family Erythrobacteraceae.</title>
        <authorList>
            <person name="Xu L."/>
        </authorList>
    </citation>
    <scope>NUCLEOTIDE SEQUENCE [LARGE SCALE GENOMIC DNA]</scope>
    <source>
        <strain evidence="4 5">LMG 29519</strain>
    </source>
</reference>
<dbReference type="PANTHER" id="PTHR23088">
    <property type="entry name" value="NITRILASE-RELATED"/>
    <property type="match status" value="1"/>
</dbReference>
<keyword evidence="5" id="KW-1185">Reference proteome</keyword>
<dbReference type="GO" id="GO:0016811">
    <property type="term" value="F:hydrolase activity, acting on carbon-nitrogen (but not peptide) bonds, in linear amides"/>
    <property type="evidence" value="ECO:0007669"/>
    <property type="project" value="InterPro"/>
</dbReference>
<evidence type="ECO:0000313" key="4">
    <source>
        <dbReference type="EMBL" id="MXP09522.1"/>
    </source>
</evidence>
<evidence type="ECO:0000256" key="2">
    <source>
        <dbReference type="ARBA" id="ARBA00022801"/>
    </source>
</evidence>
<dbReference type="PROSITE" id="PS50263">
    <property type="entry name" value="CN_HYDROLASE"/>
    <property type="match status" value="1"/>
</dbReference>
<dbReference type="SUPFAM" id="SSF56317">
    <property type="entry name" value="Carbon-nitrogen hydrolase"/>
    <property type="match status" value="1"/>
</dbReference>
<comment type="caution">
    <text evidence="4">The sequence shown here is derived from an EMBL/GenBank/DDBJ whole genome shotgun (WGS) entry which is preliminary data.</text>
</comment>
<dbReference type="InterPro" id="IPR036526">
    <property type="entry name" value="C-N_Hydrolase_sf"/>
</dbReference>
<dbReference type="PROSITE" id="PS01227">
    <property type="entry name" value="UPF0012"/>
    <property type="match status" value="1"/>
</dbReference>
<gene>
    <name evidence="4" type="ORF">GRI68_04965</name>
</gene>
<evidence type="ECO:0000313" key="5">
    <source>
        <dbReference type="Proteomes" id="UP000429229"/>
    </source>
</evidence>
<dbReference type="Pfam" id="PF00795">
    <property type="entry name" value="CN_hydrolase"/>
    <property type="match status" value="1"/>
</dbReference>
<name>A0A6I4U508_9SPHN</name>
<feature type="domain" description="CN hydrolase" evidence="3">
    <location>
        <begin position="1"/>
        <end position="247"/>
    </location>
</feature>
<dbReference type="OrthoDB" id="9811121at2"/>
<dbReference type="InterPro" id="IPR001110">
    <property type="entry name" value="UPF0012_CS"/>
</dbReference>
<dbReference type="Gene3D" id="3.60.110.10">
    <property type="entry name" value="Carbon-nitrogen hydrolase"/>
    <property type="match status" value="1"/>
</dbReference>
<dbReference type="InterPro" id="IPR045254">
    <property type="entry name" value="Nit1/2_C-N_Hydrolase"/>
</dbReference>
<evidence type="ECO:0000256" key="1">
    <source>
        <dbReference type="ARBA" id="ARBA00010613"/>
    </source>
</evidence>
<protein>
    <submittedName>
        <fullName evidence="4">Carbon-nitrogen hydrolase family protein</fullName>
    </submittedName>
</protein>
<accession>A0A6I4U508</accession>